<accession>B2T1X3</accession>
<dbReference type="AlphaFoldDB" id="B2T1X3"/>
<dbReference type="eggNOG" id="ENOG5032SUA">
    <property type="taxonomic scope" value="Bacteria"/>
</dbReference>
<evidence type="ECO:0000313" key="2">
    <source>
        <dbReference type="Proteomes" id="UP000001739"/>
    </source>
</evidence>
<dbReference type="KEGG" id="bpy:Bphyt_1168"/>
<gene>
    <name evidence="1" type="ordered locus">Bphyt_1168</name>
</gene>
<dbReference type="STRING" id="398527.Bphyt_1168"/>
<organism evidence="1 2">
    <name type="scientific">Paraburkholderia phytofirmans (strain DSM 17436 / LMG 22146 / PsJN)</name>
    <name type="common">Burkholderia phytofirmans</name>
    <dbReference type="NCBI Taxonomy" id="398527"/>
    <lineage>
        <taxon>Bacteria</taxon>
        <taxon>Pseudomonadati</taxon>
        <taxon>Pseudomonadota</taxon>
        <taxon>Betaproteobacteria</taxon>
        <taxon>Burkholderiales</taxon>
        <taxon>Burkholderiaceae</taxon>
        <taxon>Paraburkholderia</taxon>
    </lineage>
</organism>
<name>B2T1X3_PARPJ</name>
<proteinExistence type="predicted"/>
<dbReference type="OrthoDB" id="6871774at2"/>
<dbReference type="HOGENOM" id="CLU_082961_1_0_4"/>
<sequence length="251" mass="27692">MDHVTAQVKALPLLQALEAKAGKQFVYAARSALNIVAQNIVLAQQREMRDVFDRPTTWTLNSVSIMRRATSAQPSAQIGFRQFAYKGTPAATYLQPQVFGGSRGYTRFEQMLALSGVLPNGDYAMPTNANVRDAFGNVPRGVYSSVASQIRASRDSAQNETGRSKKRKSRDPVKGVRYFVGKPAGGRFALGIWARYAFGHGSAIRPVFAFSATPHYEVRYPFYDVAEQTVDATLEPAMRQALMMALATARW</sequence>
<dbReference type="Proteomes" id="UP000001739">
    <property type="component" value="Chromosome 1"/>
</dbReference>
<dbReference type="EMBL" id="CP001052">
    <property type="protein sequence ID" value="ACD15584.1"/>
    <property type="molecule type" value="Genomic_DNA"/>
</dbReference>
<reference evidence="1 2" key="1">
    <citation type="journal article" date="2011" name="J. Bacteriol.">
        <title>Complete genome sequence of the plant growth-promoting endophyte Burkholderia phytofirmans strain PsJN.</title>
        <authorList>
            <person name="Weilharter A."/>
            <person name="Mitter B."/>
            <person name="Shin M.V."/>
            <person name="Chain P.S."/>
            <person name="Nowak J."/>
            <person name="Sessitsch A."/>
        </authorList>
    </citation>
    <scope>NUCLEOTIDE SEQUENCE [LARGE SCALE GENOMIC DNA]</scope>
    <source>
        <strain evidence="2">DSM 17436 / LMG 22146 / PsJN</strain>
    </source>
</reference>
<evidence type="ECO:0000313" key="1">
    <source>
        <dbReference type="EMBL" id="ACD15584.1"/>
    </source>
</evidence>
<dbReference type="RefSeq" id="WP_012432208.1">
    <property type="nucleotide sequence ID" value="NC_010681.1"/>
</dbReference>
<protein>
    <submittedName>
        <fullName evidence="1">Uncharacterized protein</fullName>
    </submittedName>
</protein>